<dbReference type="PANTHER" id="PTHR37543:SF1">
    <property type="entry name" value="CCCH ZINC FINGER DNA BINDING PROTEIN (AFU_ORTHOLOGUE AFUA_5G12760)"/>
    <property type="match status" value="1"/>
</dbReference>
<comment type="caution">
    <text evidence="4">The sequence shown here is derived from an EMBL/GenBank/DDBJ whole genome shotgun (WGS) entry which is preliminary data.</text>
</comment>
<name>A0A4U6X574_9PEZI</name>
<dbReference type="Pfam" id="PF25542">
    <property type="entry name" value="zf-CCCH_12"/>
    <property type="match status" value="1"/>
</dbReference>
<keyword evidence="1" id="KW-0862">Zinc</keyword>
<dbReference type="Gene3D" id="4.10.1000.40">
    <property type="match status" value="1"/>
</dbReference>
<dbReference type="PANTHER" id="PTHR37543">
    <property type="entry name" value="CCCH ZINC FINGER DNA BINDING PROTEIN (AFU_ORTHOLOGUE AFUA_5G12760)"/>
    <property type="match status" value="1"/>
</dbReference>
<keyword evidence="1" id="KW-0479">Metal-binding</keyword>
<organism evidence="4 5">
    <name type="scientific">Colletotrichum tanaceti</name>
    <dbReference type="NCBI Taxonomy" id="1306861"/>
    <lineage>
        <taxon>Eukaryota</taxon>
        <taxon>Fungi</taxon>
        <taxon>Dikarya</taxon>
        <taxon>Ascomycota</taxon>
        <taxon>Pezizomycotina</taxon>
        <taxon>Sordariomycetes</taxon>
        <taxon>Hypocreomycetidae</taxon>
        <taxon>Glomerellales</taxon>
        <taxon>Glomerellaceae</taxon>
        <taxon>Colletotrichum</taxon>
        <taxon>Colletotrichum destructivum species complex</taxon>
    </lineage>
</organism>
<feature type="domain" description="C3H1-type" evidence="3">
    <location>
        <begin position="102"/>
        <end position="129"/>
    </location>
</feature>
<evidence type="ECO:0000313" key="5">
    <source>
        <dbReference type="Proteomes" id="UP000310108"/>
    </source>
</evidence>
<dbReference type="Proteomes" id="UP000310108">
    <property type="component" value="Unassembled WGS sequence"/>
</dbReference>
<keyword evidence="5" id="KW-1185">Reference proteome</keyword>
<proteinExistence type="predicted"/>
<gene>
    <name evidence="4" type="ORF">CTA1_1402</name>
</gene>
<dbReference type="STRING" id="1306861.A0A4U6X574"/>
<sequence length="203" mass="22742">MTHINSANNGAPLKTEAVENQRPPPRATTSPLSNGSAPHTSTTASWSIVGKAPAASKTIDISSTKKAPARKYYLMNRDSQRIDEPLPRVDPAVDKRFHDRMSKEGKFCNNYHLNNACRNPECPFVHGEKLSPSELVVLKQKSRGILCSMGSDCVDINCFSGHHCRWLRDCTHSYCRFEGYHNIDNKPRVKVFDDGTMKIIDKL</sequence>
<reference evidence="4 5" key="1">
    <citation type="journal article" date="2019" name="PLoS ONE">
        <title>Comparative genome analysis indicates high evolutionary potential of pathogenicity genes in Colletotrichum tanaceti.</title>
        <authorList>
            <person name="Lelwala R.V."/>
            <person name="Korhonen P.K."/>
            <person name="Young N.D."/>
            <person name="Scott J.B."/>
            <person name="Ades P.A."/>
            <person name="Gasser R.B."/>
            <person name="Taylor P.W.J."/>
        </authorList>
    </citation>
    <scope>NUCLEOTIDE SEQUENCE [LARGE SCALE GENOMIC DNA]</scope>
    <source>
        <strain evidence="4">BRIP57314</strain>
    </source>
</reference>
<dbReference type="PROSITE" id="PS50103">
    <property type="entry name" value="ZF_C3H1"/>
    <property type="match status" value="1"/>
</dbReference>
<dbReference type="Pfam" id="PF25543">
    <property type="entry name" value="zf-CCCH_tandem"/>
    <property type="match status" value="1"/>
</dbReference>
<feature type="zinc finger region" description="C3H1-type" evidence="1">
    <location>
        <begin position="102"/>
        <end position="129"/>
    </location>
</feature>
<accession>A0A4U6X574</accession>
<feature type="compositionally biased region" description="Polar residues" evidence="2">
    <location>
        <begin position="27"/>
        <end position="45"/>
    </location>
</feature>
<evidence type="ECO:0000256" key="2">
    <source>
        <dbReference type="SAM" id="MobiDB-lite"/>
    </source>
</evidence>
<evidence type="ECO:0000256" key="1">
    <source>
        <dbReference type="PROSITE-ProRule" id="PRU00723"/>
    </source>
</evidence>
<evidence type="ECO:0000313" key="4">
    <source>
        <dbReference type="EMBL" id="TKW50103.1"/>
    </source>
</evidence>
<dbReference type="EMBL" id="PJEX01000439">
    <property type="protein sequence ID" value="TKW50103.1"/>
    <property type="molecule type" value="Genomic_DNA"/>
</dbReference>
<dbReference type="GO" id="GO:0008270">
    <property type="term" value="F:zinc ion binding"/>
    <property type="evidence" value="ECO:0007669"/>
    <property type="project" value="UniProtKB-KW"/>
</dbReference>
<evidence type="ECO:0000259" key="3">
    <source>
        <dbReference type="PROSITE" id="PS50103"/>
    </source>
</evidence>
<dbReference type="InterPro" id="IPR057654">
    <property type="entry name" value="Znf-CCCH_tandem"/>
</dbReference>
<protein>
    <recommendedName>
        <fullName evidence="3">C3H1-type domain-containing protein</fullName>
    </recommendedName>
</protein>
<dbReference type="InterPro" id="IPR000571">
    <property type="entry name" value="Znf_CCCH"/>
</dbReference>
<dbReference type="AlphaFoldDB" id="A0A4U6X574"/>
<feature type="region of interest" description="Disordered" evidence="2">
    <location>
        <begin position="1"/>
        <end position="45"/>
    </location>
</feature>
<keyword evidence="1" id="KW-0863">Zinc-finger</keyword>